<dbReference type="EMBL" id="JBEPSM010000002">
    <property type="protein sequence ID" value="MET4634970.1"/>
    <property type="molecule type" value="Genomic_DNA"/>
</dbReference>
<reference evidence="2 3" key="1">
    <citation type="submission" date="2024-06" db="EMBL/GenBank/DDBJ databases">
        <title>Sorghum-associated microbial communities from plants grown in Nebraska, USA.</title>
        <authorList>
            <person name="Schachtman D."/>
        </authorList>
    </citation>
    <scope>NUCLEOTIDE SEQUENCE [LARGE SCALE GENOMIC DNA]</scope>
    <source>
        <strain evidence="2 3">3207</strain>
    </source>
</reference>
<keyword evidence="3" id="KW-1185">Reference proteome</keyword>
<feature type="region of interest" description="Disordered" evidence="1">
    <location>
        <begin position="101"/>
        <end position="121"/>
    </location>
</feature>
<evidence type="ECO:0000313" key="3">
    <source>
        <dbReference type="Proteomes" id="UP001549321"/>
    </source>
</evidence>
<protein>
    <recommendedName>
        <fullName evidence="4">Phage tail tube protein, GTA-gp10</fullName>
    </recommendedName>
</protein>
<evidence type="ECO:0008006" key="4">
    <source>
        <dbReference type="Google" id="ProtNLM"/>
    </source>
</evidence>
<organism evidence="2 3">
    <name type="scientific">Kaistia defluvii</name>
    <dbReference type="NCBI Taxonomy" id="410841"/>
    <lineage>
        <taxon>Bacteria</taxon>
        <taxon>Pseudomonadati</taxon>
        <taxon>Pseudomonadota</taxon>
        <taxon>Alphaproteobacteria</taxon>
        <taxon>Hyphomicrobiales</taxon>
        <taxon>Kaistiaceae</taxon>
        <taxon>Kaistia</taxon>
    </lineage>
</organism>
<comment type="caution">
    <text evidence="2">The sequence shown here is derived from an EMBL/GenBank/DDBJ whole genome shotgun (WGS) entry which is preliminary data.</text>
</comment>
<name>A0ABV2R118_9HYPH</name>
<accession>A0ABV2R118</accession>
<evidence type="ECO:0000313" key="2">
    <source>
        <dbReference type="EMBL" id="MET4634970.1"/>
    </source>
</evidence>
<sequence length="121" mass="12870">MGVFDDIQLNWQGTDYVIPANKVMGAIARIEDVITLTEIIQMSRQGRVKFAAIASAYAAVLRYAGVQITDEQVYQGLFKDNTAAIVNAALAGLLQMMLPPDSAEKKDAPQGNAVAPTAAAS</sequence>
<gene>
    <name evidence="2" type="ORF">ABIE08_002916</name>
</gene>
<proteinExistence type="predicted"/>
<evidence type="ECO:0000256" key="1">
    <source>
        <dbReference type="SAM" id="MobiDB-lite"/>
    </source>
</evidence>
<dbReference type="Proteomes" id="UP001549321">
    <property type="component" value="Unassembled WGS sequence"/>
</dbReference>
<dbReference type="RefSeq" id="WP_354552105.1">
    <property type="nucleotide sequence ID" value="NZ_JBEPSM010000002.1"/>
</dbReference>